<dbReference type="Gene3D" id="3.30.160.60">
    <property type="entry name" value="Classic Zinc Finger"/>
    <property type="match status" value="1"/>
</dbReference>
<dbReference type="AlphaFoldDB" id="A0A8D9DZX3"/>
<keyword evidence="1" id="KW-0863">Zinc-finger</keyword>
<feature type="domain" description="C2H2-type" evidence="2">
    <location>
        <begin position="14"/>
        <end position="42"/>
    </location>
</feature>
<keyword evidence="1" id="KW-0479">Metal-binding</keyword>
<dbReference type="GO" id="GO:0008270">
    <property type="term" value="F:zinc ion binding"/>
    <property type="evidence" value="ECO:0007669"/>
    <property type="project" value="UniProtKB-KW"/>
</dbReference>
<protein>
    <submittedName>
        <fullName evidence="3">Zinc finger protein 64 homolog, isoforms 1 and 2</fullName>
    </submittedName>
</protein>
<dbReference type="EMBL" id="HBUF01391920">
    <property type="protein sequence ID" value="CAG6734158.1"/>
    <property type="molecule type" value="Transcribed_RNA"/>
</dbReference>
<organism evidence="3">
    <name type="scientific">Cacopsylla melanoneura</name>
    <dbReference type="NCBI Taxonomy" id="428564"/>
    <lineage>
        <taxon>Eukaryota</taxon>
        <taxon>Metazoa</taxon>
        <taxon>Ecdysozoa</taxon>
        <taxon>Arthropoda</taxon>
        <taxon>Hexapoda</taxon>
        <taxon>Insecta</taxon>
        <taxon>Pterygota</taxon>
        <taxon>Neoptera</taxon>
        <taxon>Paraneoptera</taxon>
        <taxon>Hemiptera</taxon>
        <taxon>Sternorrhyncha</taxon>
        <taxon>Psylloidea</taxon>
        <taxon>Psyllidae</taxon>
        <taxon>Psyllinae</taxon>
        <taxon>Cacopsylla</taxon>
    </lineage>
</organism>
<dbReference type="InterPro" id="IPR013087">
    <property type="entry name" value="Znf_C2H2_type"/>
</dbReference>
<name>A0A8D9DZX3_9HEMI</name>
<evidence type="ECO:0000256" key="1">
    <source>
        <dbReference type="PROSITE-ProRule" id="PRU00042"/>
    </source>
</evidence>
<dbReference type="PROSITE" id="PS50157">
    <property type="entry name" value="ZINC_FINGER_C2H2_2"/>
    <property type="match status" value="1"/>
</dbReference>
<evidence type="ECO:0000313" key="3">
    <source>
        <dbReference type="EMBL" id="CAG6734159.1"/>
    </source>
</evidence>
<dbReference type="SUPFAM" id="SSF57667">
    <property type="entry name" value="beta-beta-alpha zinc fingers"/>
    <property type="match status" value="1"/>
</dbReference>
<evidence type="ECO:0000259" key="2">
    <source>
        <dbReference type="PROSITE" id="PS50157"/>
    </source>
</evidence>
<sequence>MKRHIRAHIGDRPYGCEYCRYRSNQKANLLSHVRIKHSNQHKARQRPRYLLTEDGIQETTDGGLSPVKTITFKTIRKKSKARAVRVKNIRVQEQRIEILSPSSDQENIDE</sequence>
<proteinExistence type="predicted"/>
<reference evidence="3" key="1">
    <citation type="submission" date="2021-05" db="EMBL/GenBank/DDBJ databases">
        <authorList>
            <person name="Alioto T."/>
            <person name="Alioto T."/>
            <person name="Gomez Garrido J."/>
        </authorList>
    </citation>
    <scope>NUCLEOTIDE SEQUENCE</scope>
</reference>
<dbReference type="EMBL" id="HBUF01391921">
    <property type="protein sequence ID" value="CAG6734159.1"/>
    <property type="molecule type" value="Transcribed_RNA"/>
</dbReference>
<dbReference type="InterPro" id="IPR036236">
    <property type="entry name" value="Znf_C2H2_sf"/>
</dbReference>
<accession>A0A8D9DZX3</accession>
<keyword evidence="1" id="KW-0862">Zinc</keyword>